<feature type="compositionally biased region" description="Basic and acidic residues" evidence="1">
    <location>
        <begin position="309"/>
        <end position="323"/>
    </location>
</feature>
<evidence type="ECO:0000256" key="2">
    <source>
        <dbReference type="SAM" id="Phobius"/>
    </source>
</evidence>
<reference evidence="4" key="1">
    <citation type="journal article" date="2013" name="Science">
        <title>The Amborella genome and the evolution of flowering plants.</title>
        <authorList>
            <consortium name="Amborella Genome Project"/>
        </authorList>
    </citation>
    <scope>NUCLEOTIDE SEQUENCE [LARGE SCALE GENOMIC DNA]</scope>
</reference>
<organism evidence="3 4">
    <name type="scientific">Amborella trichopoda</name>
    <dbReference type="NCBI Taxonomy" id="13333"/>
    <lineage>
        <taxon>Eukaryota</taxon>
        <taxon>Viridiplantae</taxon>
        <taxon>Streptophyta</taxon>
        <taxon>Embryophyta</taxon>
        <taxon>Tracheophyta</taxon>
        <taxon>Spermatophyta</taxon>
        <taxon>Magnoliopsida</taxon>
        <taxon>Amborellales</taxon>
        <taxon>Amborellaceae</taxon>
        <taxon>Amborella</taxon>
    </lineage>
</organism>
<proteinExistence type="predicted"/>
<dbReference type="OrthoDB" id="1886721at2759"/>
<feature type="compositionally biased region" description="Polar residues" evidence="1">
    <location>
        <begin position="213"/>
        <end position="223"/>
    </location>
</feature>
<keyword evidence="4" id="KW-1185">Reference proteome</keyword>
<feature type="region of interest" description="Disordered" evidence="1">
    <location>
        <begin position="168"/>
        <end position="229"/>
    </location>
</feature>
<dbReference type="PANTHER" id="PTHR34379">
    <property type="entry name" value="OS07G0553800 PROTEIN"/>
    <property type="match status" value="1"/>
</dbReference>
<evidence type="ECO:0000256" key="1">
    <source>
        <dbReference type="SAM" id="MobiDB-lite"/>
    </source>
</evidence>
<name>W1PNY0_AMBTC</name>
<dbReference type="InterPro" id="IPR040411">
    <property type="entry name" value="At5g23160-like"/>
</dbReference>
<evidence type="ECO:0000313" key="4">
    <source>
        <dbReference type="Proteomes" id="UP000017836"/>
    </source>
</evidence>
<dbReference type="PANTHER" id="PTHR34379:SF6">
    <property type="entry name" value="PROTEIN 3F"/>
    <property type="match status" value="1"/>
</dbReference>
<sequence length="341" mass="37626">MTMTMTTAMALKEESLPIRARRKKIPRRSYCFPVCFGYPGDVSEPDNEFYGEKGCVTDGSKPKKKKISVGKKNYDRKCFSFGGKKVAGKNKDPLENGSQNTDTSGGFFCFKFRKSKSGRRTVPEDDAVAEKTTGKLGSHQNTVAIPVIFSPEIVSLEKSLTKEIIDQFTEPSPQTPRKPLSGCQTSPENSFRGRKEAGKVTGKPTTGRKPKRSQTTPNSPGNDTTRRMASCSSFPRLGVQQTANSLPDTSISGKDQAGELDPLLGMFLLVVSFVIMVLWGRLCAIICTSAWLCLIPRLKTAKNSGESTGKSDFRNEKPDTNSKEYKKKVIMDGLLERNHRN</sequence>
<dbReference type="EMBL" id="KI392980">
    <property type="protein sequence ID" value="ERN09436.1"/>
    <property type="molecule type" value="Genomic_DNA"/>
</dbReference>
<keyword evidence="2" id="KW-1133">Transmembrane helix</keyword>
<dbReference type="Proteomes" id="UP000017836">
    <property type="component" value="Unassembled WGS sequence"/>
</dbReference>
<feature type="transmembrane region" description="Helical" evidence="2">
    <location>
        <begin position="263"/>
        <end position="294"/>
    </location>
</feature>
<protein>
    <submittedName>
        <fullName evidence="3">Uncharacterized protein</fullName>
    </submittedName>
</protein>
<keyword evidence="2" id="KW-0812">Transmembrane</keyword>
<dbReference type="HOGENOM" id="CLU_814679_0_0_1"/>
<dbReference type="Gramene" id="ERN09436">
    <property type="protein sequence ID" value="ERN09436"/>
    <property type="gene ID" value="AMTR_s00029p00071930"/>
</dbReference>
<keyword evidence="2" id="KW-0472">Membrane</keyword>
<feature type="region of interest" description="Disordered" evidence="1">
    <location>
        <begin position="302"/>
        <end position="323"/>
    </location>
</feature>
<accession>W1PNY0</accession>
<dbReference type="AlphaFoldDB" id="W1PNY0"/>
<dbReference type="KEGG" id="atr:18437589"/>
<evidence type="ECO:0000313" key="3">
    <source>
        <dbReference type="EMBL" id="ERN09436.1"/>
    </source>
</evidence>
<gene>
    <name evidence="3" type="ORF">AMTR_s00029p00071930</name>
</gene>
<dbReference type="eggNOG" id="ENOG502S53K">
    <property type="taxonomic scope" value="Eukaryota"/>
</dbReference>